<dbReference type="SUPFAM" id="SSF103032">
    <property type="entry name" value="Hypothetical protein YwqG"/>
    <property type="match status" value="1"/>
</dbReference>
<protein>
    <recommendedName>
        <fullName evidence="3">DUF1963 domain-containing protein</fullName>
    </recommendedName>
</protein>
<evidence type="ECO:0000313" key="1">
    <source>
        <dbReference type="EMBL" id="GAA3657335.1"/>
    </source>
</evidence>
<comment type="caution">
    <text evidence="1">The sequence shown here is derived from an EMBL/GenBank/DDBJ whole genome shotgun (WGS) entry which is preliminary data.</text>
</comment>
<accession>A0ABP7BEA9</accession>
<name>A0ABP7BEA9_9ACTN</name>
<keyword evidence="2" id="KW-1185">Reference proteome</keyword>
<dbReference type="Gene3D" id="2.30.320.10">
    <property type="entry name" value="YwqG-like"/>
    <property type="match status" value="1"/>
</dbReference>
<dbReference type="InterPro" id="IPR015315">
    <property type="entry name" value="DUF1963"/>
</dbReference>
<proteinExistence type="predicted"/>
<evidence type="ECO:0000313" key="2">
    <source>
        <dbReference type="Proteomes" id="UP001500902"/>
    </source>
</evidence>
<organism evidence="1 2">
    <name type="scientific">Nonomuraea antimicrobica</name>
    <dbReference type="NCBI Taxonomy" id="561173"/>
    <lineage>
        <taxon>Bacteria</taxon>
        <taxon>Bacillati</taxon>
        <taxon>Actinomycetota</taxon>
        <taxon>Actinomycetes</taxon>
        <taxon>Streptosporangiales</taxon>
        <taxon>Streptosporangiaceae</taxon>
        <taxon>Nonomuraea</taxon>
    </lineage>
</organism>
<dbReference type="Pfam" id="PF09234">
    <property type="entry name" value="DUF1963"/>
    <property type="match status" value="1"/>
</dbReference>
<reference evidence="2" key="1">
    <citation type="journal article" date="2019" name="Int. J. Syst. Evol. Microbiol.">
        <title>The Global Catalogue of Microorganisms (GCM) 10K type strain sequencing project: providing services to taxonomists for standard genome sequencing and annotation.</title>
        <authorList>
            <consortium name="The Broad Institute Genomics Platform"/>
            <consortium name="The Broad Institute Genome Sequencing Center for Infectious Disease"/>
            <person name="Wu L."/>
            <person name="Ma J."/>
        </authorList>
    </citation>
    <scope>NUCLEOTIDE SEQUENCE [LARGE SCALE GENOMIC DNA]</scope>
    <source>
        <strain evidence="2">JCM 16904</strain>
    </source>
</reference>
<evidence type="ECO:0008006" key="3">
    <source>
        <dbReference type="Google" id="ProtNLM"/>
    </source>
</evidence>
<gene>
    <name evidence="1" type="ORF">GCM10022224_020620</name>
</gene>
<dbReference type="RefSeq" id="WP_344875423.1">
    <property type="nucleotide sequence ID" value="NZ_BAAAZP010000034.1"/>
</dbReference>
<dbReference type="Proteomes" id="UP001500902">
    <property type="component" value="Unassembled WGS sequence"/>
</dbReference>
<dbReference type="InterPro" id="IPR035948">
    <property type="entry name" value="YwqG-like_sf"/>
</dbReference>
<dbReference type="EMBL" id="BAAAZP010000034">
    <property type="protein sequence ID" value="GAA3657335.1"/>
    <property type="molecule type" value="Genomic_DNA"/>
</dbReference>
<sequence>MTDFTDMVRAHLPSAAADRLIALLRPGIQLSHAKDGDPVVGHLGGSASLPEGVAWPVSPGMRPLSLAVALDCARLAGYEVDMSLPGVGTLLFFVEDEGDGNAVIYVPDGVATVPATRGAAFPEVPLTARTVLTWPEGDQPHLVEAFGGITALYEQVWRHESQGDEFMVAVGDWERTRHGSRHQVGGHAVVLQSPFEVTAAYHAGADWSDKKALYSQARDWVLLLQLDEDMEAGMIWGDGAHMIWGIHIDDLAARDFSKTVFDVQGH</sequence>